<dbReference type="Proteomes" id="UP000694569">
    <property type="component" value="Unplaced"/>
</dbReference>
<keyword evidence="5" id="KW-1133">Transmembrane helix</keyword>
<protein>
    <recommendedName>
        <fullName evidence="12">Ig-like domain-containing protein</fullName>
    </recommendedName>
</protein>
<accession>A0A8C5M809</accession>
<dbReference type="Ensembl" id="ENSLLET00000008524.1">
    <property type="protein sequence ID" value="ENSLLEP00000008195.1"/>
    <property type="gene ID" value="ENSLLEG00000005209.1"/>
</dbReference>
<keyword evidence="4" id="KW-0391">Immunity</keyword>
<dbReference type="SUPFAM" id="SSF48726">
    <property type="entry name" value="Immunoglobulin"/>
    <property type="match status" value="1"/>
</dbReference>
<dbReference type="GO" id="GO:0042288">
    <property type="term" value="F:MHC class I protein binding"/>
    <property type="evidence" value="ECO:0007669"/>
    <property type="project" value="InterPro"/>
</dbReference>
<dbReference type="Gene3D" id="2.60.40.10">
    <property type="entry name" value="Immunoglobulins"/>
    <property type="match status" value="1"/>
</dbReference>
<dbReference type="InterPro" id="IPR042414">
    <property type="entry name" value="CD8B"/>
</dbReference>
<dbReference type="GO" id="GO:0050776">
    <property type="term" value="P:regulation of immune response"/>
    <property type="evidence" value="ECO:0007669"/>
    <property type="project" value="InterPro"/>
</dbReference>
<feature type="domain" description="Ig-like" evidence="12">
    <location>
        <begin position="22"/>
        <end position="125"/>
    </location>
</feature>
<evidence type="ECO:0000256" key="5">
    <source>
        <dbReference type="ARBA" id="ARBA00022989"/>
    </source>
</evidence>
<dbReference type="InterPro" id="IPR007110">
    <property type="entry name" value="Ig-like_dom"/>
</dbReference>
<dbReference type="SMART" id="SM00406">
    <property type="entry name" value="IGv"/>
    <property type="match status" value="1"/>
</dbReference>
<dbReference type="InterPro" id="IPR013783">
    <property type="entry name" value="Ig-like_fold"/>
</dbReference>
<dbReference type="GO" id="GO:0002250">
    <property type="term" value="P:adaptive immune response"/>
    <property type="evidence" value="ECO:0007669"/>
    <property type="project" value="UniProtKB-KW"/>
</dbReference>
<evidence type="ECO:0000256" key="11">
    <source>
        <dbReference type="SAM" id="SignalP"/>
    </source>
</evidence>
<evidence type="ECO:0000256" key="8">
    <source>
        <dbReference type="ARBA" id="ARBA00023157"/>
    </source>
</evidence>
<dbReference type="AlphaFoldDB" id="A0A8C5M809"/>
<evidence type="ECO:0000313" key="14">
    <source>
        <dbReference type="Proteomes" id="UP000694569"/>
    </source>
</evidence>
<keyword evidence="2" id="KW-0812">Transmembrane</keyword>
<evidence type="ECO:0000259" key="12">
    <source>
        <dbReference type="PROSITE" id="PS50835"/>
    </source>
</evidence>
<dbReference type="GO" id="GO:0016020">
    <property type="term" value="C:membrane"/>
    <property type="evidence" value="ECO:0007669"/>
    <property type="project" value="UniProtKB-SubCell"/>
</dbReference>
<dbReference type="OrthoDB" id="9945861at2759"/>
<dbReference type="GO" id="GO:0015026">
    <property type="term" value="F:coreceptor activity"/>
    <property type="evidence" value="ECO:0007669"/>
    <property type="project" value="InterPro"/>
</dbReference>
<evidence type="ECO:0000256" key="9">
    <source>
        <dbReference type="ARBA" id="ARBA00023180"/>
    </source>
</evidence>
<organism evidence="13 14">
    <name type="scientific">Leptobrachium leishanense</name>
    <name type="common">Leishan spiny toad</name>
    <dbReference type="NCBI Taxonomy" id="445787"/>
    <lineage>
        <taxon>Eukaryota</taxon>
        <taxon>Metazoa</taxon>
        <taxon>Chordata</taxon>
        <taxon>Craniata</taxon>
        <taxon>Vertebrata</taxon>
        <taxon>Euteleostomi</taxon>
        <taxon>Amphibia</taxon>
        <taxon>Batrachia</taxon>
        <taxon>Anura</taxon>
        <taxon>Pelobatoidea</taxon>
        <taxon>Megophryidae</taxon>
        <taxon>Leptobrachium</taxon>
    </lineage>
</organism>
<evidence type="ECO:0000256" key="3">
    <source>
        <dbReference type="ARBA" id="ARBA00022729"/>
    </source>
</evidence>
<keyword evidence="14" id="KW-1185">Reference proteome</keyword>
<name>A0A8C5M809_9ANUR</name>
<evidence type="ECO:0000256" key="1">
    <source>
        <dbReference type="ARBA" id="ARBA00004479"/>
    </source>
</evidence>
<dbReference type="GeneTree" id="ENSGT00940000164778"/>
<evidence type="ECO:0000256" key="7">
    <source>
        <dbReference type="ARBA" id="ARBA00023136"/>
    </source>
</evidence>
<sequence>MKTYHSLLVLSITFWGSADSMPQFIQDKNIRIVTTGEQVTLKCSMHEGRMAQYWMFLYKEESNGSFLLVYREGNVYGPGFQEGFVGNIEANNNLFTLRLRSSHKKDSGIYYCAASSDAPCSKLVELDTTIYSNILPALQNGIKINAFSGHFR</sequence>
<dbReference type="InterPro" id="IPR013106">
    <property type="entry name" value="Ig_V-set"/>
</dbReference>
<reference evidence="13" key="1">
    <citation type="submission" date="2025-08" db="UniProtKB">
        <authorList>
            <consortium name="Ensembl"/>
        </authorList>
    </citation>
    <scope>IDENTIFICATION</scope>
</reference>
<evidence type="ECO:0000256" key="4">
    <source>
        <dbReference type="ARBA" id="ARBA00022859"/>
    </source>
</evidence>
<proteinExistence type="predicted"/>
<keyword evidence="7" id="KW-0472">Membrane</keyword>
<dbReference type="InterPro" id="IPR036179">
    <property type="entry name" value="Ig-like_dom_sf"/>
</dbReference>
<dbReference type="GO" id="GO:0009986">
    <property type="term" value="C:cell surface"/>
    <property type="evidence" value="ECO:0007669"/>
    <property type="project" value="TreeGrafter"/>
</dbReference>
<keyword evidence="9" id="KW-0325">Glycoprotein</keyword>
<keyword evidence="10" id="KW-0393">Immunoglobulin domain</keyword>
<keyword evidence="3 11" id="KW-0732">Signal</keyword>
<reference evidence="13" key="2">
    <citation type="submission" date="2025-09" db="UniProtKB">
        <authorList>
            <consortium name="Ensembl"/>
        </authorList>
    </citation>
    <scope>IDENTIFICATION</scope>
</reference>
<keyword evidence="6" id="KW-1064">Adaptive immunity</keyword>
<evidence type="ECO:0000313" key="13">
    <source>
        <dbReference type="Ensembl" id="ENSLLEP00000008195.1"/>
    </source>
</evidence>
<dbReference type="Pfam" id="PF07686">
    <property type="entry name" value="V-set"/>
    <property type="match status" value="1"/>
</dbReference>
<dbReference type="PANTHER" id="PTHR11292">
    <property type="entry name" value="T-CELL SURFACE GLYCOPROTEIN CD8 BETA CHAIN"/>
    <property type="match status" value="1"/>
</dbReference>
<evidence type="ECO:0000256" key="10">
    <source>
        <dbReference type="ARBA" id="ARBA00023319"/>
    </source>
</evidence>
<dbReference type="PANTHER" id="PTHR11292:SF7">
    <property type="entry name" value="T-CELL SURFACE GLYCOPROTEIN CD8 BETA CHAIN-RELATED"/>
    <property type="match status" value="1"/>
</dbReference>
<feature type="signal peptide" evidence="11">
    <location>
        <begin position="1"/>
        <end position="20"/>
    </location>
</feature>
<dbReference type="PROSITE" id="PS50835">
    <property type="entry name" value="IG_LIKE"/>
    <property type="match status" value="1"/>
</dbReference>
<evidence type="ECO:0000256" key="2">
    <source>
        <dbReference type="ARBA" id="ARBA00022692"/>
    </source>
</evidence>
<feature type="chain" id="PRO_5034832956" description="Ig-like domain-containing protein" evidence="11">
    <location>
        <begin position="21"/>
        <end position="152"/>
    </location>
</feature>
<comment type="subcellular location">
    <subcellularLocation>
        <location evidence="1">Membrane</location>
        <topology evidence="1">Single-pass type I membrane protein</topology>
    </subcellularLocation>
</comment>
<evidence type="ECO:0000256" key="6">
    <source>
        <dbReference type="ARBA" id="ARBA00023130"/>
    </source>
</evidence>
<keyword evidence="8" id="KW-1015">Disulfide bond</keyword>